<dbReference type="RefSeq" id="WP_191749876.1">
    <property type="nucleotide sequence ID" value="NZ_JACSQZ010000024.1"/>
</dbReference>
<dbReference type="EMBL" id="JACSQZ010000024">
    <property type="protein sequence ID" value="MBD7915113.1"/>
    <property type="molecule type" value="Genomic_DNA"/>
</dbReference>
<dbReference type="NCBIfam" id="TIGR03172">
    <property type="entry name" value="selenium cofactor biosynthesis protein YqeC"/>
    <property type="match status" value="1"/>
</dbReference>
<proteinExistence type="predicted"/>
<evidence type="ECO:0000313" key="2">
    <source>
        <dbReference type="Proteomes" id="UP000640335"/>
    </source>
</evidence>
<keyword evidence="2" id="KW-1185">Reference proteome</keyword>
<name>A0ABR8Q3Y3_9CLOT</name>
<dbReference type="InterPro" id="IPR027417">
    <property type="entry name" value="P-loop_NTPase"/>
</dbReference>
<gene>
    <name evidence="1" type="primary">yqeC</name>
    <name evidence="1" type="ORF">H9660_08110</name>
</gene>
<reference evidence="1 2" key="1">
    <citation type="submission" date="2020-08" db="EMBL/GenBank/DDBJ databases">
        <title>A Genomic Blueprint of the Chicken Gut Microbiome.</title>
        <authorList>
            <person name="Gilroy R."/>
            <person name="Ravi A."/>
            <person name="Getino M."/>
            <person name="Pursley I."/>
            <person name="Horton D.L."/>
            <person name="Alikhan N.-F."/>
            <person name="Baker D."/>
            <person name="Gharbi K."/>
            <person name="Hall N."/>
            <person name="Watson M."/>
            <person name="Adriaenssens E.M."/>
            <person name="Foster-Nyarko E."/>
            <person name="Jarju S."/>
            <person name="Secka A."/>
            <person name="Antonio M."/>
            <person name="Oren A."/>
            <person name="Chaudhuri R."/>
            <person name="La Ragione R.M."/>
            <person name="Hildebrand F."/>
            <person name="Pallen M.J."/>
        </authorList>
    </citation>
    <scope>NUCLEOTIDE SEQUENCE [LARGE SCALE GENOMIC DNA]</scope>
    <source>
        <strain evidence="1 2">Sa3CUN1</strain>
    </source>
</reference>
<comment type="caution">
    <text evidence="1">The sequence shown here is derived from an EMBL/GenBank/DDBJ whole genome shotgun (WGS) entry which is preliminary data.</text>
</comment>
<dbReference type="SUPFAM" id="SSF52540">
    <property type="entry name" value="P-loop containing nucleoside triphosphate hydrolases"/>
    <property type="match status" value="1"/>
</dbReference>
<sequence length="246" mass="28303">MKLYEILNIKKYDITSIVGAGGKTTLMFKLANELKDKGKVLFTTTAKIYRPNENEVDYLYIGKDGYDFIKNNKDYGIYAYGEEVNKEDKLIGIKPNLVNNLKSSFDYILIEADGSKKKDLKAWNENEPIICSKNNKYIGVLSLKTINIEINNDNIHRIEEFLNLTNSNIGEKVSLEILIKLIFNKKGLFKNSMGENILFLNKAENIKDDILTLFLDKIINKNKEVKLLNKIVYGSLKYNSFNYIDL</sequence>
<dbReference type="InterPro" id="IPR017587">
    <property type="entry name" value="YqeC"/>
</dbReference>
<organism evidence="1 2">
    <name type="scientific">Clostridium gallinarum</name>
    <dbReference type="NCBI Taxonomy" id="2762246"/>
    <lineage>
        <taxon>Bacteria</taxon>
        <taxon>Bacillati</taxon>
        <taxon>Bacillota</taxon>
        <taxon>Clostridia</taxon>
        <taxon>Eubacteriales</taxon>
        <taxon>Clostridiaceae</taxon>
        <taxon>Clostridium</taxon>
    </lineage>
</organism>
<dbReference type="Pfam" id="PF19842">
    <property type="entry name" value="YqeC"/>
    <property type="match status" value="1"/>
</dbReference>
<dbReference type="Proteomes" id="UP000640335">
    <property type="component" value="Unassembled WGS sequence"/>
</dbReference>
<accession>A0ABR8Q3Y3</accession>
<evidence type="ECO:0000313" key="1">
    <source>
        <dbReference type="EMBL" id="MBD7915113.1"/>
    </source>
</evidence>
<protein>
    <submittedName>
        <fullName evidence="1">Selenium-dependent hydroxylase accessory protein YqeC</fullName>
    </submittedName>
</protein>